<reference evidence="1 2" key="2">
    <citation type="journal article" date="2022" name="Mol. Ecol. Resour.">
        <title>The genomes of chicory, endive, great burdock and yacon provide insights into Asteraceae paleo-polyploidization history and plant inulin production.</title>
        <authorList>
            <person name="Fan W."/>
            <person name="Wang S."/>
            <person name="Wang H."/>
            <person name="Wang A."/>
            <person name="Jiang F."/>
            <person name="Liu H."/>
            <person name="Zhao H."/>
            <person name="Xu D."/>
            <person name="Zhang Y."/>
        </authorList>
    </citation>
    <scope>NUCLEOTIDE SEQUENCE [LARGE SCALE GENOMIC DNA]</scope>
    <source>
        <strain evidence="2">cv. Niubang</strain>
    </source>
</reference>
<protein>
    <submittedName>
        <fullName evidence="1">Uncharacterized protein</fullName>
    </submittedName>
</protein>
<organism evidence="1 2">
    <name type="scientific">Arctium lappa</name>
    <name type="common">Greater burdock</name>
    <name type="synonym">Lappa major</name>
    <dbReference type="NCBI Taxonomy" id="4217"/>
    <lineage>
        <taxon>Eukaryota</taxon>
        <taxon>Viridiplantae</taxon>
        <taxon>Streptophyta</taxon>
        <taxon>Embryophyta</taxon>
        <taxon>Tracheophyta</taxon>
        <taxon>Spermatophyta</taxon>
        <taxon>Magnoliopsida</taxon>
        <taxon>eudicotyledons</taxon>
        <taxon>Gunneridae</taxon>
        <taxon>Pentapetalae</taxon>
        <taxon>asterids</taxon>
        <taxon>campanulids</taxon>
        <taxon>Asterales</taxon>
        <taxon>Asteraceae</taxon>
        <taxon>Carduoideae</taxon>
        <taxon>Cardueae</taxon>
        <taxon>Arctiinae</taxon>
        <taxon>Arctium</taxon>
    </lineage>
</organism>
<evidence type="ECO:0000313" key="2">
    <source>
        <dbReference type="Proteomes" id="UP001055879"/>
    </source>
</evidence>
<gene>
    <name evidence="1" type="ORF">L6452_38686</name>
</gene>
<dbReference type="EMBL" id="CM042061">
    <property type="protein sequence ID" value="KAI3672591.1"/>
    <property type="molecule type" value="Genomic_DNA"/>
</dbReference>
<comment type="caution">
    <text evidence="1">The sequence shown here is derived from an EMBL/GenBank/DDBJ whole genome shotgun (WGS) entry which is preliminary data.</text>
</comment>
<name>A0ACB8XQ73_ARCLA</name>
<sequence>MDTLRDRTSVDLNILVELLLIEQKRSTLFAQIKPKRWMDKRVDRTWNESVGKENSEWGFVGKRDGARRWGGRPRGVGIPTQIHLHPSRKKKEGFSMAREKIKIRKIDNITARQVTFSKRRRGLLKKAEELAVLCDADVALVIFSATGKLFEYASSSMQELLGKYKLHSTNSVDKVGEPSLNLQLVESDESRMGKEVLDRNRELSQLRGEDLNGLTLEELQRLEILLEGGLNRVLETKDERIANEIANLQQKGFQLMEENKLLKQQMMTLISKGKRPRATAAELENLVNNPEDQGQSSESVATNVYSCNSGPPPEDDCSDTSLKLALPF</sequence>
<dbReference type="Proteomes" id="UP001055879">
    <property type="component" value="Linkage Group LG15"/>
</dbReference>
<keyword evidence="2" id="KW-1185">Reference proteome</keyword>
<proteinExistence type="predicted"/>
<accession>A0ACB8XQ73</accession>
<evidence type="ECO:0000313" key="1">
    <source>
        <dbReference type="EMBL" id="KAI3672591.1"/>
    </source>
</evidence>
<reference evidence="2" key="1">
    <citation type="journal article" date="2022" name="Mol. Ecol. Resour.">
        <title>The genomes of chicory, endive, great burdock and yacon provide insights into Asteraceae palaeo-polyploidization history and plant inulin production.</title>
        <authorList>
            <person name="Fan W."/>
            <person name="Wang S."/>
            <person name="Wang H."/>
            <person name="Wang A."/>
            <person name="Jiang F."/>
            <person name="Liu H."/>
            <person name="Zhao H."/>
            <person name="Xu D."/>
            <person name="Zhang Y."/>
        </authorList>
    </citation>
    <scope>NUCLEOTIDE SEQUENCE [LARGE SCALE GENOMIC DNA]</scope>
    <source>
        <strain evidence="2">cv. Niubang</strain>
    </source>
</reference>